<reference evidence="2" key="1">
    <citation type="submission" date="2014-08" db="EMBL/GenBank/DDBJ databases">
        <authorList>
            <person name="Sharma Rahul"/>
            <person name="Thines Marco"/>
        </authorList>
    </citation>
    <scope>NUCLEOTIDE SEQUENCE</scope>
</reference>
<keyword evidence="1" id="KW-0812">Transmembrane</keyword>
<evidence type="ECO:0000256" key="1">
    <source>
        <dbReference type="SAM" id="Phobius"/>
    </source>
</evidence>
<feature type="transmembrane region" description="Helical" evidence="1">
    <location>
        <begin position="77"/>
        <end position="100"/>
    </location>
</feature>
<sequence length="101" mass="12017">MSWFHTITNYYSLTLPLFSIPLRSSFRRDYTNTFAWFSPWSPISFSLLLRLCPVSTFPSFISLIIQLQSSQKHQFSILYMHTFCLPFRFIYTLSVVSVMIR</sequence>
<organism evidence="2">
    <name type="scientific">Phaffia rhodozyma</name>
    <name type="common">Yeast</name>
    <name type="synonym">Xanthophyllomyces dendrorhous</name>
    <dbReference type="NCBI Taxonomy" id="264483"/>
    <lineage>
        <taxon>Eukaryota</taxon>
        <taxon>Fungi</taxon>
        <taxon>Dikarya</taxon>
        <taxon>Basidiomycota</taxon>
        <taxon>Agaricomycotina</taxon>
        <taxon>Tremellomycetes</taxon>
        <taxon>Cystofilobasidiales</taxon>
        <taxon>Mrakiaceae</taxon>
        <taxon>Phaffia</taxon>
    </lineage>
</organism>
<feature type="transmembrane region" description="Helical" evidence="1">
    <location>
        <begin position="43"/>
        <end position="65"/>
    </location>
</feature>
<dbReference type="EMBL" id="LN483157">
    <property type="protein sequence ID" value="CED84009.1"/>
    <property type="molecule type" value="Genomic_DNA"/>
</dbReference>
<evidence type="ECO:0000313" key="2">
    <source>
        <dbReference type="EMBL" id="CED84009.1"/>
    </source>
</evidence>
<protein>
    <submittedName>
        <fullName evidence="2">Uncharacterized protein</fullName>
    </submittedName>
</protein>
<name>A0A0F7STM1_PHARH</name>
<dbReference type="AlphaFoldDB" id="A0A0F7STM1"/>
<keyword evidence="1" id="KW-0472">Membrane</keyword>
<proteinExistence type="predicted"/>
<accession>A0A0F7STM1</accession>
<keyword evidence="1" id="KW-1133">Transmembrane helix</keyword>